<name>A0ABW1FM90_9ACTN</name>
<sequence length="130" mass="14827">MATKSSGRKSADGLRVRRVYETPEPSDGARVLVDRLWPRGLSKEDAQLTEWCKRVAPSTDLRHWYRHEPERFAEFADRYREELARDADAGEALHHLRELAAEGPMTLLTATKDLPHGHVQILLEELRSAG</sequence>
<comment type="caution">
    <text evidence="2">The sequence shown here is derived from an EMBL/GenBank/DDBJ whole genome shotgun (WGS) entry which is preliminary data.</text>
</comment>
<keyword evidence="3" id="KW-1185">Reference proteome</keyword>
<dbReference type="InterPro" id="IPR052552">
    <property type="entry name" value="YeaO-like"/>
</dbReference>
<gene>
    <name evidence="2" type="ORF">ACFP3M_14395</name>
</gene>
<feature type="region of interest" description="Disordered" evidence="1">
    <location>
        <begin position="1"/>
        <end position="21"/>
    </location>
</feature>
<evidence type="ECO:0000313" key="3">
    <source>
        <dbReference type="Proteomes" id="UP001596241"/>
    </source>
</evidence>
<evidence type="ECO:0000313" key="2">
    <source>
        <dbReference type="EMBL" id="MFC5894008.1"/>
    </source>
</evidence>
<proteinExistence type="predicted"/>
<accession>A0ABW1FM90</accession>
<evidence type="ECO:0000256" key="1">
    <source>
        <dbReference type="SAM" id="MobiDB-lite"/>
    </source>
</evidence>
<reference evidence="3" key="1">
    <citation type="journal article" date="2019" name="Int. J. Syst. Evol. Microbiol.">
        <title>The Global Catalogue of Microorganisms (GCM) 10K type strain sequencing project: providing services to taxonomists for standard genome sequencing and annotation.</title>
        <authorList>
            <consortium name="The Broad Institute Genomics Platform"/>
            <consortium name="The Broad Institute Genome Sequencing Center for Infectious Disease"/>
            <person name="Wu L."/>
            <person name="Ma J."/>
        </authorList>
    </citation>
    <scope>NUCLEOTIDE SEQUENCE [LARGE SCALE GENOMIC DNA]</scope>
    <source>
        <strain evidence="3">CGMCC 1.15809</strain>
    </source>
</reference>
<dbReference type="PANTHER" id="PTHR36849:SF1">
    <property type="entry name" value="CYTOPLASMIC PROTEIN"/>
    <property type="match status" value="1"/>
</dbReference>
<protein>
    <submittedName>
        <fullName evidence="2">DUF488 domain-containing protein</fullName>
    </submittedName>
</protein>
<organism evidence="2 3">
    <name type="scientific">Streptomyces ramulosus</name>
    <dbReference type="NCBI Taxonomy" id="47762"/>
    <lineage>
        <taxon>Bacteria</taxon>
        <taxon>Bacillati</taxon>
        <taxon>Actinomycetota</taxon>
        <taxon>Actinomycetes</taxon>
        <taxon>Kitasatosporales</taxon>
        <taxon>Streptomycetaceae</taxon>
        <taxon>Streptomyces</taxon>
    </lineage>
</organism>
<dbReference type="Proteomes" id="UP001596241">
    <property type="component" value="Unassembled WGS sequence"/>
</dbReference>
<feature type="compositionally biased region" description="Basic and acidic residues" evidence="1">
    <location>
        <begin position="9"/>
        <end position="21"/>
    </location>
</feature>
<dbReference type="EMBL" id="JBHSPW010000005">
    <property type="protein sequence ID" value="MFC5894008.1"/>
    <property type="molecule type" value="Genomic_DNA"/>
</dbReference>
<dbReference type="RefSeq" id="WP_345092047.1">
    <property type="nucleotide sequence ID" value="NZ_BAAAWG010000019.1"/>
</dbReference>
<dbReference type="PANTHER" id="PTHR36849">
    <property type="entry name" value="CYTOPLASMIC PROTEIN-RELATED"/>
    <property type="match status" value="1"/>
</dbReference>
<dbReference type="Pfam" id="PF22752">
    <property type="entry name" value="DUF488-N3i"/>
    <property type="match status" value="1"/>
</dbReference>